<dbReference type="STRING" id="879243.Poras_0848"/>
<name>F4KK66_PORAD</name>
<sequence length="282" mass="30128">MSYKSILTPSLLLLVILCGCCTSSCVYKKGSKAMTQQEVNFRDFTAINANRGLDLEITQGAEYSVSISAPEKYKDDVKIEQKGETLYISLQQDVKYPFDSDDITIHITMPYITKMDLAGATEACFIGQFEAPQFTAHLSGSSEIEDLAIVADEVSLEASGASEVSGSIQAKRAMANLTGASKLDLIVNQLSQLTMQLSGSSSSELKGSITNLQATLSGASEIDGEELTVSDLDISLAGASSAEVRNSGNLRYKLAGASELTIYGSPRVLDSQSDRSSSIDIR</sequence>
<evidence type="ECO:0000313" key="2">
    <source>
        <dbReference type="EMBL" id="AEE12791.1"/>
    </source>
</evidence>
<accession>F4KK66</accession>
<protein>
    <recommendedName>
        <fullName evidence="1">Putative auto-transporter adhesin head GIN domain-containing protein</fullName>
    </recommendedName>
</protein>
<reference evidence="3" key="1">
    <citation type="submission" date="2011-04" db="EMBL/GenBank/DDBJ databases">
        <title>The complete genome of Porphyromonas asaccharolytica DSM 20707.</title>
        <authorList>
            <person name="Lucas S."/>
            <person name="Han J."/>
            <person name="Lapidus A."/>
            <person name="Bruce D."/>
            <person name="Goodwin L."/>
            <person name="Pitluck S."/>
            <person name="Peters L."/>
            <person name="Kyrpides N."/>
            <person name="Mavromatis K."/>
            <person name="Ivanova N."/>
            <person name="Ovchinnikova G."/>
            <person name="Pagani I."/>
            <person name="Lu M."/>
            <person name="Detter J.C."/>
            <person name="Tapia R."/>
            <person name="Han C."/>
            <person name="Land M."/>
            <person name="Hauser L."/>
            <person name="Markowitz V."/>
            <person name="Cheng J.-F."/>
            <person name="Hugenholtz P."/>
            <person name="Woyke T."/>
            <person name="Wu D."/>
            <person name="Gronow S."/>
            <person name="Wellnitz S."/>
            <person name="Brambilla E."/>
            <person name="Klenk H.-P."/>
            <person name="Eisen J.A."/>
        </authorList>
    </citation>
    <scope>NUCLEOTIDE SEQUENCE [LARGE SCALE GENOMIC DNA]</scope>
    <source>
        <strain evidence="3">ATCC 25260 / DSM 20707 / VPI 4198</strain>
    </source>
</reference>
<dbReference type="eggNOG" id="COG0515">
    <property type="taxonomic scope" value="Bacteria"/>
</dbReference>
<dbReference type="HOGENOM" id="CLU_986437_0_0_10"/>
<proteinExistence type="predicted"/>
<dbReference type="Gene3D" id="2.160.20.120">
    <property type="match status" value="1"/>
</dbReference>
<dbReference type="PROSITE" id="PS51257">
    <property type="entry name" value="PROKAR_LIPOPROTEIN"/>
    <property type="match status" value="1"/>
</dbReference>
<dbReference type="Proteomes" id="UP000006545">
    <property type="component" value="Chromosome"/>
</dbReference>
<dbReference type="AlphaFoldDB" id="F4KK66"/>
<evidence type="ECO:0000313" key="3">
    <source>
        <dbReference type="Proteomes" id="UP000006545"/>
    </source>
</evidence>
<dbReference type="RefSeq" id="WP_013760292.1">
    <property type="nucleotide sequence ID" value="NC_015501.1"/>
</dbReference>
<feature type="domain" description="Putative auto-transporter adhesin head GIN" evidence="1">
    <location>
        <begin position="43"/>
        <end position="184"/>
    </location>
</feature>
<gene>
    <name evidence="2" type="ordered locus">Poras_0848</name>
</gene>
<keyword evidence="3" id="KW-1185">Reference proteome</keyword>
<dbReference type="KEGG" id="pah:Poras_0848"/>
<dbReference type="Pfam" id="PF10988">
    <property type="entry name" value="DUF2807"/>
    <property type="match status" value="1"/>
</dbReference>
<dbReference type="EMBL" id="CP002689">
    <property type="protein sequence ID" value="AEE12791.1"/>
    <property type="molecule type" value="Genomic_DNA"/>
</dbReference>
<evidence type="ECO:0000259" key="1">
    <source>
        <dbReference type="Pfam" id="PF10988"/>
    </source>
</evidence>
<organism evidence="2 3">
    <name type="scientific">Porphyromonas asaccharolytica (strain ATCC 25260 / DSM 20707 / BCRC 10618 / CCUG 7834 / JCM 6326 / LMG 13178 / VPI 4198 / B440)</name>
    <name type="common">Bacteroides asaccharolyticus</name>
    <dbReference type="NCBI Taxonomy" id="879243"/>
    <lineage>
        <taxon>Bacteria</taxon>
        <taxon>Pseudomonadati</taxon>
        <taxon>Bacteroidota</taxon>
        <taxon>Bacteroidia</taxon>
        <taxon>Bacteroidales</taxon>
        <taxon>Porphyromonadaceae</taxon>
        <taxon>Porphyromonas</taxon>
    </lineage>
</organism>
<dbReference type="InterPro" id="IPR021255">
    <property type="entry name" value="DUF2807"/>
</dbReference>